<dbReference type="RefSeq" id="WP_105247079.1">
    <property type="nucleotide sequence ID" value="NZ_PSZM01000040.1"/>
</dbReference>
<dbReference type="Proteomes" id="UP000238042">
    <property type="component" value="Unassembled WGS sequence"/>
</dbReference>
<name>A0A2S8AAT2_9FLAO</name>
<gene>
    <name evidence="2" type="ORF">C4S77_07865</name>
</gene>
<dbReference type="InterPro" id="IPR003646">
    <property type="entry name" value="SH3-like_bac-type"/>
</dbReference>
<comment type="caution">
    <text evidence="2">The sequence shown here is derived from an EMBL/GenBank/DDBJ whole genome shotgun (WGS) entry which is preliminary data.</text>
</comment>
<proteinExistence type="predicted"/>
<protein>
    <recommendedName>
        <fullName evidence="1">SH3b domain-containing protein</fullName>
    </recommendedName>
</protein>
<evidence type="ECO:0000313" key="3">
    <source>
        <dbReference type="Proteomes" id="UP000238042"/>
    </source>
</evidence>
<dbReference type="PROSITE" id="PS51781">
    <property type="entry name" value="SH3B"/>
    <property type="match status" value="1"/>
</dbReference>
<keyword evidence="3" id="KW-1185">Reference proteome</keyword>
<evidence type="ECO:0000259" key="1">
    <source>
        <dbReference type="PROSITE" id="PS51781"/>
    </source>
</evidence>
<dbReference type="AlphaFoldDB" id="A0A2S8AAT2"/>
<organism evidence="2 3">
    <name type="scientific">Apibacter adventoris</name>
    <dbReference type="NCBI Taxonomy" id="1679466"/>
    <lineage>
        <taxon>Bacteria</taxon>
        <taxon>Pseudomonadati</taxon>
        <taxon>Bacteroidota</taxon>
        <taxon>Flavobacteriia</taxon>
        <taxon>Flavobacteriales</taxon>
        <taxon>Weeksellaceae</taxon>
        <taxon>Apibacter</taxon>
    </lineage>
</organism>
<reference evidence="2 3" key="1">
    <citation type="submission" date="2018-02" db="EMBL/GenBank/DDBJ databases">
        <title>Genome sequences of Apibacter spp., gut symbionts of Asian honey bees.</title>
        <authorList>
            <person name="Kwong W.K."/>
            <person name="Steele M.I."/>
            <person name="Moran N.A."/>
        </authorList>
    </citation>
    <scope>NUCLEOTIDE SEQUENCE [LARGE SCALE GENOMIC DNA]</scope>
    <source>
        <strain evidence="3">wkB301</strain>
    </source>
</reference>
<feature type="domain" description="SH3b" evidence="1">
    <location>
        <begin position="32"/>
        <end position="110"/>
    </location>
</feature>
<accession>A0A2S8AAT2</accession>
<dbReference type="EMBL" id="PSZM01000040">
    <property type="protein sequence ID" value="PQL91708.1"/>
    <property type="molecule type" value="Genomic_DNA"/>
</dbReference>
<dbReference type="Gene3D" id="2.30.30.40">
    <property type="entry name" value="SH3 Domains"/>
    <property type="match status" value="1"/>
</dbReference>
<sequence length="290" mass="33937">MKKNISLILILFIVIKISAQQYFGIYSQIKENTSQYVYADTTNVRQGPGINYPIIDKLTLGQEVIINNIFDNKYVYTQNGIRACWISVSYVKDGINKQGYVWEGNLTFNPMRRGNTKFIYGINAIKLNKKQYPTEEHHTQYLYKVELKILVEDMLIDKKIFYTDTEQSYTEANVYENLGLKDVKNIIRISFEGEACGIPSYYYYFAWNGNKILDLPSRYGVGDAGIFNYSEKFIFPLEKGGKPNRIIKKIESRWLEEGQEFTSYDDMSVERKKEEFLWNGKNYKKIKKGL</sequence>
<evidence type="ECO:0000313" key="2">
    <source>
        <dbReference type="EMBL" id="PQL91708.1"/>
    </source>
</evidence>